<dbReference type="PANTHER" id="PTHR47186">
    <property type="entry name" value="LEUCINE-RICH REPEAT-CONTAINING PROTEIN 57"/>
    <property type="match status" value="1"/>
</dbReference>
<proteinExistence type="predicted"/>
<dbReference type="Gene3D" id="3.80.10.10">
    <property type="entry name" value="Ribonuclease Inhibitor"/>
    <property type="match status" value="1"/>
</dbReference>
<evidence type="ECO:0000313" key="2">
    <source>
        <dbReference type="EMBL" id="KAG6470699.1"/>
    </source>
</evidence>
<dbReference type="SUPFAM" id="SSF52058">
    <property type="entry name" value="L domain-like"/>
    <property type="match status" value="1"/>
</dbReference>
<accession>A0A8J5EUK5</accession>
<dbReference type="PANTHER" id="PTHR47186:SF24">
    <property type="entry name" value="DISEASE RESISTANCE RPP13-LIKE PROTEIN 1"/>
    <property type="match status" value="1"/>
</dbReference>
<sequence length="511" mass="58622">MSEAIGGMLFNNLLSMSFFVRSTKSCSSKTTCKYTMPNLIRRLACSLSKNELLIMEDNELIPPLGQFRYVSLFHKKDQILFEKLYNQVSLRVLKLINESGAGVGRIPNDLFNRLKYLWLLDLSNSGIEELPDSVGKLVHLRYLSLAGTNVKELPESVENLYNLQTLELKFCYNLLSLPQGTNNLVNLRHLILHLDWEQIEDLSSMPTGINYLTSLKTLSRFTVTKEDGYNLRELKDLNLHGELCICKLENITNASDAREANLRAKDHIDRLMLRWSNDSSSMQQGTDNWKVVADELQPHQYLKCLWILNYPGSEFPDWLADTCFSSIEMVRLSCSEECELLPPLGLLPKLKHLHIEGMKKLRNLDYMMGFPSLETLTIKDMPVLETFCEFVDDEFPELIQIAISGCPNLPNTEVEYSWEDICFKKLMHHPLPMAMEMIDLGCMSGTYKILVLHLMKVCMKGLIGSPAISRELLVLKLNWWLSSYVSETYFIAEIAISMVILLVMKQFLFLT</sequence>
<evidence type="ECO:0000259" key="1">
    <source>
        <dbReference type="Pfam" id="PF25019"/>
    </source>
</evidence>
<dbReference type="Pfam" id="PF25019">
    <property type="entry name" value="LRR_R13L1-DRL21"/>
    <property type="match status" value="1"/>
</dbReference>
<gene>
    <name evidence="2" type="ORF">ZIOFF_071776</name>
</gene>
<dbReference type="InterPro" id="IPR056789">
    <property type="entry name" value="LRR_R13L1-DRL21"/>
</dbReference>
<reference evidence="2 3" key="1">
    <citation type="submission" date="2020-08" db="EMBL/GenBank/DDBJ databases">
        <title>Plant Genome Project.</title>
        <authorList>
            <person name="Zhang R.-G."/>
        </authorList>
    </citation>
    <scope>NUCLEOTIDE SEQUENCE [LARGE SCALE GENOMIC DNA]</scope>
    <source>
        <tissue evidence="2">Rhizome</tissue>
    </source>
</reference>
<dbReference type="EMBL" id="JACMSC010000021">
    <property type="protein sequence ID" value="KAG6470699.1"/>
    <property type="molecule type" value="Genomic_DNA"/>
</dbReference>
<dbReference type="InterPro" id="IPR032675">
    <property type="entry name" value="LRR_dom_sf"/>
</dbReference>
<comment type="caution">
    <text evidence="2">The sequence shown here is derived from an EMBL/GenBank/DDBJ whole genome shotgun (WGS) entry which is preliminary data.</text>
</comment>
<name>A0A8J5EUK5_ZINOF</name>
<dbReference type="Proteomes" id="UP000734854">
    <property type="component" value="Unassembled WGS sequence"/>
</dbReference>
<feature type="domain" description="R13L1/DRL21-like LRR repeat region" evidence="1">
    <location>
        <begin position="231"/>
        <end position="358"/>
    </location>
</feature>
<dbReference type="AlphaFoldDB" id="A0A8J5EUK5"/>
<organism evidence="2 3">
    <name type="scientific">Zingiber officinale</name>
    <name type="common">Ginger</name>
    <name type="synonym">Amomum zingiber</name>
    <dbReference type="NCBI Taxonomy" id="94328"/>
    <lineage>
        <taxon>Eukaryota</taxon>
        <taxon>Viridiplantae</taxon>
        <taxon>Streptophyta</taxon>
        <taxon>Embryophyta</taxon>
        <taxon>Tracheophyta</taxon>
        <taxon>Spermatophyta</taxon>
        <taxon>Magnoliopsida</taxon>
        <taxon>Liliopsida</taxon>
        <taxon>Zingiberales</taxon>
        <taxon>Zingiberaceae</taxon>
        <taxon>Zingiber</taxon>
    </lineage>
</organism>
<evidence type="ECO:0000313" key="3">
    <source>
        <dbReference type="Proteomes" id="UP000734854"/>
    </source>
</evidence>
<keyword evidence="3" id="KW-1185">Reference proteome</keyword>
<protein>
    <recommendedName>
        <fullName evidence="1">R13L1/DRL21-like LRR repeat region domain-containing protein</fullName>
    </recommendedName>
</protein>